<dbReference type="GO" id="GO:0006782">
    <property type="term" value="P:protoporphyrinogen IX biosynthetic process"/>
    <property type="evidence" value="ECO:0007669"/>
    <property type="project" value="UniProtKB-UniPathway"/>
</dbReference>
<dbReference type="InterPro" id="IPR001731">
    <property type="entry name" value="ALAD"/>
</dbReference>
<evidence type="ECO:0000313" key="11">
    <source>
        <dbReference type="EMBL" id="HAN25938.1"/>
    </source>
</evidence>
<gene>
    <name evidence="11" type="ORF">DCP95_15425</name>
</gene>
<reference evidence="11 12" key="1">
    <citation type="journal article" date="2018" name="Nat. Biotechnol.">
        <title>A standardized bacterial taxonomy based on genome phylogeny substantially revises the tree of life.</title>
        <authorList>
            <person name="Parks D.H."/>
            <person name="Chuvochina M."/>
            <person name="Waite D.W."/>
            <person name="Rinke C."/>
            <person name="Skarshewski A."/>
            <person name="Chaumeil P.A."/>
            <person name="Hugenholtz P."/>
        </authorList>
    </citation>
    <scope>NUCLEOTIDE SEQUENCE [LARGE SCALE GENOMIC DNA]</scope>
    <source>
        <strain evidence="11">UBA9152</strain>
    </source>
</reference>
<evidence type="ECO:0000256" key="2">
    <source>
        <dbReference type="ARBA" id="ARBA00008055"/>
    </source>
</evidence>
<dbReference type="Proteomes" id="UP000257479">
    <property type="component" value="Unassembled WGS sequence"/>
</dbReference>
<dbReference type="EC" id="4.2.1.24" evidence="4"/>
<dbReference type="Pfam" id="PF00490">
    <property type="entry name" value="ALAD"/>
    <property type="match status" value="1"/>
</dbReference>
<organism evidence="11 12">
    <name type="scientific">Microbacterium ginsengisoli</name>
    <dbReference type="NCBI Taxonomy" id="400772"/>
    <lineage>
        <taxon>Bacteria</taxon>
        <taxon>Bacillati</taxon>
        <taxon>Actinomycetota</taxon>
        <taxon>Actinomycetes</taxon>
        <taxon>Micrococcales</taxon>
        <taxon>Microbacteriaceae</taxon>
        <taxon>Microbacterium</taxon>
    </lineage>
</organism>
<keyword evidence="7" id="KW-0456">Lyase</keyword>
<dbReference type="Gene3D" id="3.20.20.70">
    <property type="entry name" value="Aldolase class I"/>
    <property type="match status" value="1"/>
</dbReference>
<dbReference type="EMBL" id="DMNG01000269">
    <property type="protein sequence ID" value="HAN25938.1"/>
    <property type="molecule type" value="Genomic_DNA"/>
</dbReference>
<dbReference type="GO" id="GO:0046872">
    <property type="term" value="F:metal ion binding"/>
    <property type="evidence" value="ECO:0007669"/>
    <property type="project" value="InterPro"/>
</dbReference>
<comment type="caution">
    <text evidence="11">The sequence shown here is derived from an EMBL/GenBank/DDBJ whole genome shotgun (WGS) entry which is preliminary data.</text>
</comment>
<comment type="similarity">
    <text evidence="2">Belongs to the ALAD family.</text>
</comment>
<comment type="pathway">
    <text evidence="1">Porphyrin-containing compound metabolism; protoporphyrin-IX biosynthesis; coproporphyrinogen-III from 5-aminolevulinate: step 1/4.</text>
</comment>
<feature type="non-terminal residue" evidence="11">
    <location>
        <position position="58"/>
    </location>
</feature>
<name>A0A3C1KHL0_9MICO</name>
<protein>
    <recommendedName>
        <fullName evidence="5">Delta-aminolevulinic acid dehydratase</fullName>
        <ecNumber evidence="4">4.2.1.24</ecNumber>
    </recommendedName>
    <alternativeName>
        <fullName evidence="9">Porphobilinogen synthase</fullName>
    </alternativeName>
</protein>
<evidence type="ECO:0000256" key="3">
    <source>
        <dbReference type="ARBA" id="ARBA00011823"/>
    </source>
</evidence>
<evidence type="ECO:0000256" key="5">
    <source>
        <dbReference type="ARBA" id="ARBA00020771"/>
    </source>
</evidence>
<dbReference type="GO" id="GO:0004655">
    <property type="term" value="F:porphobilinogen synthase activity"/>
    <property type="evidence" value="ECO:0007669"/>
    <property type="project" value="UniProtKB-EC"/>
</dbReference>
<evidence type="ECO:0000256" key="8">
    <source>
        <dbReference type="ARBA" id="ARBA00023244"/>
    </source>
</evidence>
<keyword evidence="8" id="KW-0627">Porphyrin biosynthesis</keyword>
<evidence type="ECO:0000256" key="6">
    <source>
        <dbReference type="ARBA" id="ARBA00023133"/>
    </source>
</evidence>
<sequence>MSFPTHRLRRLRQSTAVRRLARETTLVPSQLVLPLFVREGIAEPQPIGSMPGVVQHSL</sequence>
<dbReference type="AlphaFoldDB" id="A0A3C1KHL0"/>
<comment type="subunit">
    <text evidence="3">Homooctamer.</text>
</comment>
<dbReference type="InterPro" id="IPR013785">
    <property type="entry name" value="Aldolase_TIM"/>
</dbReference>
<evidence type="ECO:0000256" key="10">
    <source>
        <dbReference type="ARBA" id="ARBA00047651"/>
    </source>
</evidence>
<dbReference type="SUPFAM" id="SSF51569">
    <property type="entry name" value="Aldolase"/>
    <property type="match status" value="1"/>
</dbReference>
<accession>A0A3C1KHL0</accession>
<keyword evidence="6" id="KW-0350">Heme biosynthesis</keyword>
<evidence type="ECO:0000256" key="7">
    <source>
        <dbReference type="ARBA" id="ARBA00023239"/>
    </source>
</evidence>
<evidence type="ECO:0000313" key="12">
    <source>
        <dbReference type="Proteomes" id="UP000257479"/>
    </source>
</evidence>
<comment type="catalytic activity">
    <reaction evidence="10">
        <text>2 5-aminolevulinate = porphobilinogen + 2 H2O + H(+)</text>
        <dbReference type="Rhea" id="RHEA:24064"/>
        <dbReference type="ChEBI" id="CHEBI:15377"/>
        <dbReference type="ChEBI" id="CHEBI:15378"/>
        <dbReference type="ChEBI" id="CHEBI:58126"/>
        <dbReference type="ChEBI" id="CHEBI:356416"/>
        <dbReference type="EC" id="4.2.1.24"/>
    </reaction>
</comment>
<dbReference type="UniPathway" id="UPA00251">
    <property type="reaction ID" value="UER00318"/>
</dbReference>
<evidence type="ECO:0000256" key="1">
    <source>
        <dbReference type="ARBA" id="ARBA00004694"/>
    </source>
</evidence>
<evidence type="ECO:0000256" key="9">
    <source>
        <dbReference type="ARBA" id="ARBA00032837"/>
    </source>
</evidence>
<evidence type="ECO:0000256" key="4">
    <source>
        <dbReference type="ARBA" id="ARBA00012053"/>
    </source>
</evidence>
<proteinExistence type="inferred from homology"/>